<accession>A0A7C2ZAE1</accession>
<dbReference type="Proteomes" id="UP000652307">
    <property type="component" value="Unassembled WGS sequence"/>
</dbReference>
<evidence type="ECO:0000313" key="5">
    <source>
        <dbReference type="EMBL" id="MBE9391443.1"/>
    </source>
</evidence>
<comment type="similarity">
    <text evidence="1">Belongs to the HypD family.</text>
</comment>
<dbReference type="Pfam" id="PF01924">
    <property type="entry name" value="HypD"/>
    <property type="match status" value="1"/>
</dbReference>
<dbReference type="EMBL" id="DSFH01000028">
    <property type="protein sequence ID" value="HEW63749.1"/>
    <property type="molecule type" value="Genomic_DNA"/>
</dbReference>
<dbReference type="GO" id="GO:0051539">
    <property type="term" value="F:4 iron, 4 sulfur cluster binding"/>
    <property type="evidence" value="ECO:0007669"/>
    <property type="project" value="TreeGrafter"/>
</dbReference>
<dbReference type="OMA" id="FICPGHV"/>
<keyword evidence="2" id="KW-0479">Metal-binding</keyword>
<dbReference type="Gene3D" id="3.40.50.11750">
    <property type="entry name" value="HypD, alpha/beta domain 1"/>
    <property type="match status" value="2"/>
</dbReference>
<reference evidence="4" key="1">
    <citation type="journal article" date="2020" name="mSystems">
        <title>Genome- and Community-Level Interaction Insights into Carbon Utilization and Element Cycling Functions of Hydrothermarchaeota in Hydrothermal Sediment.</title>
        <authorList>
            <person name="Zhou Z."/>
            <person name="Liu Y."/>
            <person name="Xu W."/>
            <person name="Pan J."/>
            <person name="Luo Z.H."/>
            <person name="Li M."/>
        </authorList>
    </citation>
    <scope>NUCLEOTIDE SEQUENCE [LARGE SCALE GENOMIC DNA]</scope>
    <source>
        <strain evidence="4">SpSt-1261</strain>
    </source>
</reference>
<evidence type="ECO:0000256" key="2">
    <source>
        <dbReference type="ARBA" id="ARBA00022723"/>
    </source>
</evidence>
<dbReference type="InterPro" id="IPR042243">
    <property type="entry name" value="HypD_1"/>
</dbReference>
<dbReference type="GO" id="GO:0051604">
    <property type="term" value="P:protein maturation"/>
    <property type="evidence" value="ECO:0007669"/>
    <property type="project" value="TreeGrafter"/>
</dbReference>
<protein>
    <submittedName>
        <fullName evidence="4">Hydrogenase formation protein HypD</fullName>
    </submittedName>
</protein>
<dbReference type="PANTHER" id="PTHR30149:SF0">
    <property type="entry name" value="HYDROGENASE MATURATION FACTOR HYPD"/>
    <property type="match status" value="1"/>
</dbReference>
<dbReference type="Proteomes" id="UP000886076">
    <property type="component" value="Unassembled WGS sequence"/>
</dbReference>
<dbReference type="Gene3D" id="6.10.20.100">
    <property type="match status" value="1"/>
</dbReference>
<evidence type="ECO:0000256" key="1">
    <source>
        <dbReference type="ARBA" id="ARBA00007888"/>
    </source>
</evidence>
<reference evidence="5" key="2">
    <citation type="submission" date="2020-10" db="EMBL/GenBank/DDBJ databases">
        <title>Fervidococcus fontis strain 3639Fd - the first crenarchaeon capable of growth on lipids.</title>
        <authorList>
            <person name="Kochetkova T.V."/>
            <person name="Elcheninov A.G."/>
            <person name="Toschakov S.V."/>
            <person name="Kublanov I.V."/>
        </authorList>
    </citation>
    <scope>NUCLEOTIDE SEQUENCE</scope>
    <source>
        <strain evidence="5">3639Fd</strain>
    </source>
</reference>
<comment type="caution">
    <text evidence="4">The sequence shown here is derived from an EMBL/GenBank/DDBJ whole genome shotgun (WGS) entry which is preliminary data.</text>
</comment>
<sequence length="387" mass="43551">MRLIEKVFKDNSQLALELKRKIEELSKKIKAKFGEEKKIKIMNFCGTHEWSIVRYGIRALMPKNVELIAGPGCPVCVTPSYYIEEAIKLALEGYKIYTYGDTYRLMAVKNISGVKSLSEVKSLGGDVQVVTSILDASKYANSDSKESIFLGIGFETVAPGYAIAISSNLIPKKMSIMSLLKLTPPAMLYTIKGLTEEEKSVFGIIAPGHVSSVIGANSWKFLSNDYNIPTVISGFEPIDILVSIMEILKQIVRKRAETVIEYKRAVNWEGNKFAKNLINEVFYPSDDAWRGIGILPKSGLRIREKFEDYDSFKKLGIREIDPLNWKDEKLPGCRCSEVIIGKIKPIECPLFMKKCTPENPYGPCMVSMEGTCYIWARFGTIENFEVE</sequence>
<keyword evidence="3" id="KW-0408">Iron</keyword>
<dbReference type="NCBIfam" id="TIGR00075">
    <property type="entry name" value="hypD"/>
    <property type="match status" value="1"/>
</dbReference>
<dbReference type="GO" id="GO:0005506">
    <property type="term" value="F:iron ion binding"/>
    <property type="evidence" value="ECO:0007669"/>
    <property type="project" value="TreeGrafter"/>
</dbReference>
<dbReference type="EMBL" id="JADEZV010000003">
    <property type="protein sequence ID" value="MBE9391443.1"/>
    <property type="molecule type" value="Genomic_DNA"/>
</dbReference>
<dbReference type="GO" id="GO:0070025">
    <property type="term" value="F:carbon monoxide binding"/>
    <property type="evidence" value="ECO:0007669"/>
    <property type="project" value="TreeGrafter"/>
</dbReference>
<dbReference type="InterPro" id="IPR002780">
    <property type="entry name" value="Hyd_form_HypD"/>
</dbReference>
<organism evidence="4">
    <name type="scientific">Fervidicoccus fontis</name>
    <dbReference type="NCBI Taxonomy" id="683846"/>
    <lineage>
        <taxon>Archaea</taxon>
        <taxon>Thermoproteota</taxon>
        <taxon>Thermoprotei</taxon>
        <taxon>Fervidicoccales</taxon>
        <taxon>Fervidicoccaceae</taxon>
        <taxon>Fervidicoccus</taxon>
    </lineage>
</organism>
<evidence type="ECO:0000256" key="3">
    <source>
        <dbReference type="ARBA" id="ARBA00023004"/>
    </source>
</evidence>
<proteinExistence type="inferred from homology"/>
<dbReference type="PIRSF" id="PIRSF005622">
    <property type="entry name" value="Hydrgn_mat_hypD"/>
    <property type="match status" value="1"/>
</dbReference>
<name>A0A7C2ZAE1_9CREN</name>
<evidence type="ECO:0000313" key="4">
    <source>
        <dbReference type="EMBL" id="HEW63749.1"/>
    </source>
</evidence>
<gene>
    <name evidence="4" type="primary">hypD</name>
    <name evidence="4" type="ORF">ENO39_01635</name>
    <name evidence="5" type="ORF">IOK49_05075</name>
</gene>
<dbReference type="InterPro" id="IPR042244">
    <property type="entry name" value="HypD_2_sf"/>
</dbReference>
<dbReference type="PANTHER" id="PTHR30149">
    <property type="entry name" value="HYDROGENASE PROTEIN ASSEMBLY PROTEIN HYPD"/>
    <property type="match status" value="1"/>
</dbReference>
<dbReference type="AlphaFoldDB" id="A0A7C2ZAE1"/>